<protein>
    <submittedName>
        <fullName evidence="2">Uncharacterized protein</fullName>
    </submittedName>
</protein>
<evidence type="ECO:0000313" key="2">
    <source>
        <dbReference type="EMBL" id="CAF0765718.1"/>
    </source>
</evidence>
<keyword evidence="1" id="KW-1133">Transmembrane helix</keyword>
<evidence type="ECO:0000313" key="3">
    <source>
        <dbReference type="Proteomes" id="UP000663828"/>
    </source>
</evidence>
<dbReference type="Proteomes" id="UP000663828">
    <property type="component" value="Unassembled WGS sequence"/>
</dbReference>
<name>A0A813QDY9_ADIRI</name>
<gene>
    <name evidence="2" type="ORF">XAT740_LOCUS1177</name>
</gene>
<keyword evidence="1" id="KW-0472">Membrane</keyword>
<evidence type="ECO:0000256" key="1">
    <source>
        <dbReference type="SAM" id="Phobius"/>
    </source>
</evidence>
<comment type="caution">
    <text evidence="2">The sequence shown here is derived from an EMBL/GenBank/DDBJ whole genome shotgun (WGS) entry which is preliminary data.</text>
</comment>
<reference evidence="2" key="1">
    <citation type="submission" date="2021-02" db="EMBL/GenBank/DDBJ databases">
        <authorList>
            <person name="Nowell W R."/>
        </authorList>
    </citation>
    <scope>NUCLEOTIDE SEQUENCE</scope>
</reference>
<dbReference type="EMBL" id="CAJNOR010000035">
    <property type="protein sequence ID" value="CAF0765718.1"/>
    <property type="molecule type" value="Genomic_DNA"/>
</dbReference>
<keyword evidence="3" id="KW-1185">Reference proteome</keyword>
<proteinExistence type="predicted"/>
<dbReference type="AlphaFoldDB" id="A0A813QDY9"/>
<organism evidence="2 3">
    <name type="scientific">Adineta ricciae</name>
    <name type="common">Rotifer</name>
    <dbReference type="NCBI Taxonomy" id="249248"/>
    <lineage>
        <taxon>Eukaryota</taxon>
        <taxon>Metazoa</taxon>
        <taxon>Spiralia</taxon>
        <taxon>Gnathifera</taxon>
        <taxon>Rotifera</taxon>
        <taxon>Eurotatoria</taxon>
        <taxon>Bdelloidea</taxon>
        <taxon>Adinetida</taxon>
        <taxon>Adinetidae</taxon>
        <taxon>Adineta</taxon>
    </lineage>
</organism>
<sequence>MHNTSDHIDIPRKIKSYTDTTAFIINYTLCLFACIIIGVQDLIHSKVNSVQFTNVTDVRIVNSITEPGAESLSSRCAAEGCLQILGQILFPLTCWPGCRLHKLEKLQSLNFLQTSMNINLTSTLNENHMIEFDTFNIVVLKNQSIGEQIEMFFLYNVLENQNRTSRLNNIPLDTSSLTNITHLVSDSISQTHADILEFTVIQADIVEASATLNVTVLVSLKPQCFSDCQRLQINKLTILTATICASITLAYDGNIYDYNASLTGVYLGASGALSTRTMHNITERKKNLKRDLTFVKKIYSFINKKASIFEVSYQLNASKFIVDKDFEGGTIVNSSTLNGLSIMMQTTLSNDSTINATVYNASITDDSENTSLIPYTFVYTLRLIVYYLYPVTCDACAQSSNDAVRKTPVFVNTIRVRNATLISISHPHSILTISPANETTTIPSPLHHTIEHTSTNHHSITY</sequence>
<accession>A0A813QDY9</accession>
<keyword evidence="1" id="KW-0812">Transmembrane</keyword>
<feature type="transmembrane region" description="Helical" evidence="1">
    <location>
        <begin position="21"/>
        <end position="39"/>
    </location>
</feature>